<sequence length="88" mass="9666">MPLQLLSGLARNADANKSLIFADDRHVDIRKESGFGLFAQFVAFCEEGLRLDYATIVIGVRALKPDQASAGQGMQHYGAVTLEYDPYC</sequence>
<name>A0A1C3WCI6_9HYPH</name>
<dbReference type="EMBL" id="FMAF01000010">
    <property type="protein sequence ID" value="SCB37872.1"/>
    <property type="molecule type" value="Genomic_DNA"/>
</dbReference>
<proteinExistence type="predicted"/>
<evidence type="ECO:0000313" key="2">
    <source>
        <dbReference type="Proteomes" id="UP000199205"/>
    </source>
</evidence>
<reference evidence="2" key="1">
    <citation type="submission" date="2016-08" db="EMBL/GenBank/DDBJ databases">
        <authorList>
            <person name="Varghese N."/>
            <person name="Submissions Spin"/>
        </authorList>
    </citation>
    <scope>NUCLEOTIDE SEQUENCE [LARGE SCALE GENOMIC DNA]</scope>
    <source>
        <strain evidence="2">P1-7</strain>
    </source>
</reference>
<dbReference type="Proteomes" id="UP000199205">
    <property type="component" value="Unassembled WGS sequence"/>
</dbReference>
<gene>
    <name evidence="1" type="ORF">GA0061101_11089</name>
</gene>
<protein>
    <submittedName>
        <fullName evidence="1">Uncharacterized protein</fullName>
    </submittedName>
</protein>
<dbReference type="AlphaFoldDB" id="A0A1C3WCI6"/>
<organism evidence="1 2">
    <name type="scientific">Rhizobium lusitanum</name>
    <dbReference type="NCBI Taxonomy" id="293958"/>
    <lineage>
        <taxon>Bacteria</taxon>
        <taxon>Pseudomonadati</taxon>
        <taxon>Pseudomonadota</taxon>
        <taxon>Alphaproteobacteria</taxon>
        <taxon>Hyphomicrobiales</taxon>
        <taxon>Rhizobiaceae</taxon>
        <taxon>Rhizobium/Agrobacterium group</taxon>
        <taxon>Rhizobium</taxon>
    </lineage>
</organism>
<evidence type="ECO:0000313" key="1">
    <source>
        <dbReference type="EMBL" id="SCB37872.1"/>
    </source>
</evidence>
<accession>A0A1C3WCI6</accession>